<feature type="region of interest" description="Disordered" evidence="1">
    <location>
        <begin position="231"/>
        <end position="277"/>
    </location>
</feature>
<accession>A0A150QFC9</accession>
<sequence>MSVERFGGLRARIAAEAARLMVEEGVDQYFTAKRMAAKRILGQVEGRRARYRPADLPSNGEIREALLRFAERAEGSGRTRRLFALRIVALEAMRALAPFSPRLIGSVSTGHIRRGSDVDLHVFSADEEALERHVRALGWTFDRERVTIQKGGEIREYVHYHVADVAPLELTLYAPRELRARPRSSTDGKPIVRLGIAALSALCARDHPTAWERYLETGEVEGMEALLEADEDAPLPGPFDGLLEGAEGEDEPACAEPGEEDDPDQDYDPLPGFEDVA</sequence>
<organism evidence="2 3">
    <name type="scientific">Sorangium cellulosum</name>
    <name type="common">Polyangium cellulosum</name>
    <dbReference type="NCBI Taxonomy" id="56"/>
    <lineage>
        <taxon>Bacteria</taxon>
        <taxon>Pseudomonadati</taxon>
        <taxon>Myxococcota</taxon>
        <taxon>Polyangia</taxon>
        <taxon>Polyangiales</taxon>
        <taxon>Polyangiaceae</taxon>
        <taxon>Sorangium</taxon>
    </lineage>
</organism>
<evidence type="ECO:0000256" key="1">
    <source>
        <dbReference type="SAM" id="MobiDB-lite"/>
    </source>
</evidence>
<dbReference type="AlphaFoldDB" id="A0A150QFC9"/>
<protein>
    <submittedName>
        <fullName evidence="2">Nucleotide-binding enzyme</fullName>
    </submittedName>
</protein>
<dbReference type="EMBL" id="JEMA01000718">
    <property type="protein sequence ID" value="KYF66707.1"/>
    <property type="molecule type" value="Genomic_DNA"/>
</dbReference>
<dbReference type="Proteomes" id="UP000075260">
    <property type="component" value="Unassembled WGS sequence"/>
</dbReference>
<reference evidence="2 3" key="1">
    <citation type="submission" date="2014-02" db="EMBL/GenBank/DDBJ databases">
        <title>The small core and large imbalanced accessory genome model reveals a collaborative survival strategy of Sorangium cellulosum strains in nature.</title>
        <authorList>
            <person name="Han K."/>
            <person name="Peng R."/>
            <person name="Blom J."/>
            <person name="Li Y.-Z."/>
        </authorList>
    </citation>
    <scope>NUCLEOTIDE SEQUENCE [LARGE SCALE GENOMIC DNA]</scope>
    <source>
        <strain evidence="2 3">So0008-312</strain>
    </source>
</reference>
<evidence type="ECO:0000313" key="3">
    <source>
        <dbReference type="Proteomes" id="UP000075260"/>
    </source>
</evidence>
<name>A0A150QFC9_SORCE</name>
<dbReference type="RefSeq" id="WP_061610332.1">
    <property type="nucleotide sequence ID" value="NZ_JEMA01000718.1"/>
</dbReference>
<evidence type="ECO:0000313" key="2">
    <source>
        <dbReference type="EMBL" id="KYF66707.1"/>
    </source>
</evidence>
<gene>
    <name evidence="2" type="ORF">BE15_02860</name>
</gene>
<dbReference type="SUPFAM" id="SSF81301">
    <property type="entry name" value="Nucleotidyltransferase"/>
    <property type="match status" value="1"/>
</dbReference>
<feature type="compositionally biased region" description="Acidic residues" evidence="1">
    <location>
        <begin position="246"/>
        <end position="267"/>
    </location>
</feature>
<dbReference type="OrthoDB" id="9157371at2"/>
<comment type="caution">
    <text evidence="2">The sequence shown here is derived from an EMBL/GenBank/DDBJ whole genome shotgun (WGS) entry which is preliminary data.</text>
</comment>
<proteinExistence type="predicted"/>
<dbReference type="InterPro" id="IPR043519">
    <property type="entry name" value="NT_sf"/>
</dbReference>